<dbReference type="EMBL" id="MCIF01000002">
    <property type="protein sequence ID" value="RAQ97766.1"/>
    <property type="molecule type" value="Genomic_DNA"/>
</dbReference>
<evidence type="ECO:0000256" key="1">
    <source>
        <dbReference type="ARBA" id="ARBA00022553"/>
    </source>
</evidence>
<gene>
    <name evidence="4" type="ORF">A4R35_19660</name>
</gene>
<dbReference type="PANTHER" id="PTHR44591">
    <property type="entry name" value="STRESS RESPONSE REGULATOR PROTEIN 1"/>
    <property type="match status" value="1"/>
</dbReference>
<comment type="caution">
    <text evidence="4">The sequence shown here is derived from an EMBL/GenBank/DDBJ whole genome shotgun (WGS) entry which is preliminary data.</text>
</comment>
<dbReference type="InterPro" id="IPR050595">
    <property type="entry name" value="Bact_response_regulator"/>
</dbReference>
<evidence type="ECO:0000259" key="3">
    <source>
        <dbReference type="PROSITE" id="PS50110"/>
    </source>
</evidence>
<keyword evidence="5" id="KW-1185">Reference proteome</keyword>
<keyword evidence="1 2" id="KW-0597">Phosphoprotein</keyword>
<sequence length="167" mass="17681">MHSTCPAAPTILIVDDSPVCRTVLRIALSRAGYHVQTCCDGLSALSTLAHLASKAAAPDLLILDWLLPHLSGLQLASLLRHQTRFPQLNHLPILMLSCRHGALDRLKARLAGASAFLPKPFTIADLLAIVRALLSSSSGPLLTSLSPPPALPPVPTAQSLPPPSFFP</sequence>
<name>A0A328VJB4_9CHLR</name>
<dbReference type="InterPro" id="IPR011006">
    <property type="entry name" value="CheY-like_superfamily"/>
</dbReference>
<proteinExistence type="predicted"/>
<protein>
    <recommendedName>
        <fullName evidence="3">Response regulatory domain-containing protein</fullName>
    </recommendedName>
</protein>
<organism evidence="4 5">
    <name type="scientific">Thermogemmatispora tikiterensis</name>
    <dbReference type="NCBI Taxonomy" id="1825093"/>
    <lineage>
        <taxon>Bacteria</taxon>
        <taxon>Bacillati</taxon>
        <taxon>Chloroflexota</taxon>
        <taxon>Ktedonobacteria</taxon>
        <taxon>Thermogemmatisporales</taxon>
        <taxon>Thermogemmatisporaceae</taxon>
        <taxon>Thermogemmatispora</taxon>
    </lineage>
</organism>
<evidence type="ECO:0000256" key="2">
    <source>
        <dbReference type="PROSITE-ProRule" id="PRU00169"/>
    </source>
</evidence>
<dbReference type="SUPFAM" id="SSF52172">
    <property type="entry name" value="CheY-like"/>
    <property type="match status" value="1"/>
</dbReference>
<dbReference type="Gene3D" id="3.40.50.2300">
    <property type="match status" value="1"/>
</dbReference>
<feature type="modified residue" description="4-aspartylphosphate" evidence="2">
    <location>
        <position position="64"/>
    </location>
</feature>
<dbReference type="Proteomes" id="UP000248706">
    <property type="component" value="Unassembled WGS sequence"/>
</dbReference>
<dbReference type="SMART" id="SM00448">
    <property type="entry name" value="REC"/>
    <property type="match status" value="1"/>
</dbReference>
<reference evidence="4 5" key="1">
    <citation type="submission" date="2016-08" db="EMBL/GenBank/DDBJ databases">
        <title>Analysis of Carbohydrate Active Enzymes in Thermogemmatispora T81 Reveals Carbohydrate Degradation Ability.</title>
        <authorList>
            <person name="Tomazini A."/>
            <person name="Lal S."/>
            <person name="Stott M."/>
            <person name="Henrissat B."/>
            <person name="Polikarpov I."/>
            <person name="Sparling R."/>
            <person name="Levin D.B."/>
        </authorList>
    </citation>
    <scope>NUCLEOTIDE SEQUENCE [LARGE SCALE GENOMIC DNA]</scope>
    <source>
        <strain evidence="4 5">T81</strain>
    </source>
</reference>
<dbReference type="InterPro" id="IPR001789">
    <property type="entry name" value="Sig_transdc_resp-reg_receiver"/>
</dbReference>
<evidence type="ECO:0000313" key="5">
    <source>
        <dbReference type="Proteomes" id="UP000248706"/>
    </source>
</evidence>
<dbReference type="Pfam" id="PF00072">
    <property type="entry name" value="Response_reg"/>
    <property type="match status" value="1"/>
</dbReference>
<dbReference type="GO" id="GO:0000160">
    <property type="term" value="P:phosphorelay signal transduction system"/>
    <property type="evidence" value="ECO:0007669"/>
    <property type="project" value="InterPro"/>
</dbReference>
<dbReference type="PANTHER" id="PTHR44591:SF3">
    <property type="entry name" value="RESPONSE REGULATORY DOMAIN-CONTAINING PROTEIN"/>
    <property type="match status" value="1"/>
</dbReference>
<evidence type="ECO:0000313" key="4">
    <source>
        <dbReference type="EMBL" id="RAQ97766.1"/>
    </source>
</evidence>
<accession>A0A328VJB4</accession>
<dbReference type="AlphaFoldDB" id="A0A328VJB4"/>
<dbReference type="PROSITE" id="PS50110">
    <property type="entry name" value="RESPONSE_REGULATORY"/>
    <property type="match status" value="1"/>
</dbReference>
<feature type="domain" description="Response regulatory" evidence="3">
    <location>
        <begin position="10"/>
        <end position="134"/>
    </location>
</feature>